<accession>Q1GWE6</accession>
<protein>
    <submittedName>
        <fullName evidence="5">Transcriptional regulator, LacI family</fullName>
    </submittedName>
</protein>
<evidence type="ECO:0000313" key="6">
    <source>
        <dbReference type="Proteomes" id="UP000006578"/>
    </source>
</evidence>
<dbReference type="CDD" id="cd01392">
    <property type="entry name" value="HTH_LacI"/>
    <property type="match status" value="1"/>
</dbReference>
<dbReference type="PANTHER" id="PTHR30146:SF120">
    <property type="entry name" value="ALANINE RACEMASE"/>
    <property type="match status" value="1"/>
</dbReference>
<keyword evidence="1" id="KW-0805">Transcription regulation</keyword>
<sequence>MAKGSGSNGGGNARPTMADIANELGLAKITVSRALSNPSSVKESTRRLVRETAERMGYRLNVSARNLRQQRTRTIAVVIEMTPSHERLMSEPYPLLLLGGIMQELTAAGQNMVLTTIDLFTAAPPSADGVILLGQGVHDDAAAVIEATGLPYVVWGAEHGPPGRIVVGSDNREGGRLAADHLLGRGCRRLLFLGDAEHGEAEDRLRGFEARVAASDAAIVGNIPCAFTLPAGREAVGPLLDARGLDFDGIFAASDAIAMGAIEALQARGHRVPGEVSVVGFDDSPGAALFSPSLTSIRQDWAVGGELLAQKVLAKVAGQPVESRAMPVVLVKRES</sequence>
<keyword evidence="2" id="KW-0238">DNA-binding</keyword>
<dbReference type="InterPro" id="IPR046335">
    <property type="entry name" value="LacI/GalR-like_sensor"/>
</dbReference>
<dbReference type="Proteomes" id="UP000006578">
    <property type="component" value="Chromosome"/>
</dbReference>
<dbReference type="Gene3D" id="3.40.50.2300">
    <property type="match status" value="2"/>
</dbReference>
<dbReference type="InterPro" id="IPR028082">
    <property type="entry name" value="Peripla_BP_I"/>
</dbReference>
<evidence type="ECO:0000259" key="4">
    <source>
        <dbReference type="PROSITE" id="PS50932"/>
    </source>
</evidence>
<dbReference type="EMBL" id="CP000356">
    <property type="protein sequence ID" value="ABF52026.1"/>
    <property type="molecule type" value="Genomic_DNA"/>
</dbReference>
<dbReference type="Gene3D" id="1.10.260.40">
    <property type="entry name" value="lambda repressor-like DNA-binding domains"/>
    <property type="match status" value="1"/>
</dbReference>
<keyword evidence="3" id="KW-0804">Transcription</keyword>
<proteinExistence type="predicted"/>
<dbReference type="OrthoDB" id="8433438at2"/>
<dbReference type="RefSeq" id="WP_011540617.1">
    <property type="nucleotide sequence ID" value="NC_008048.1"/>
</dbReference>
<dbReference type="GO" id="GO:0000976">
    <property type="term" value="F:transcription cis-regulatory region binding"/>
    <property type="evidence" value="ECO:0007669"/>
    <property type="project" value="TreeGrafter"/>
</dbReference>
<gene>
    <name evidence="5" type="ordered locus">Sala_0303</name>
</gene>
<dbReference type="InterPro" id="IPR000843">
    <property type="entry name" value="HTH_LacI"/>
</dbReference>
<evidence type="ECO:0000313" key="5">
    <source>
        <dbReference type="EMBL" id="ABF52026.1"/>
    </source>
</evidence>
<dbReference type="InterPro" id="IPR010982">
    <property type="entry name" value="Lambda_DNA-bd_dom_sf"/>
</dbReference>
<dbReference type="STRING" id="317655.Sala_0303"/>
<reference evidence="5 6" key="1">
    <citation type="journal article" date="2009" name="Proc. Natl. Acad. Sci. U.S.A.">
        <title>The genomic basis of trophic strategy in marine bacteria.</title>
        <authorList>
            <person name="Lauro F.M."/>
            <person name="McDougald D."/>
            <person name="Thomas T."/>
            <person name="Williams T.J."/>
            <person name="Egan S."/>
            <person name="Rice S."/>
            <person name="DeMaere M.Z."/>
            <person name="Ting L."/>
            <person name="Ertan H."/>
            <person name="Johnson J."/>
            <person name="Ferriera S."/>
            <person name="Lapidus A."/>
            <person name="Anderson I."/>
            <person name="Kyrpides N."/>
            <person name="Munk A.C."/>
            <person name="Detter C."/>
            <person name="Han C.S."/>
            <person name="Brown M.V."/>
            <person name="Robb F.T."/>
            <person name="Kjelleberg S."/>
            <person name="Cavicchioli R."/>
        </authorList>
    </citation>
    <scope>NUCLEOTIDE SEQUENCE [LARGE SCALE GENOMIC DNA]</scope>
    <source>
        <strain evidence="6">DSM 13593 / LMG 18877 / RB2256</strain>
    </source>
</reference>
<evidence type="ECO:0000256" key="3">
    <source>
        <dbReference type="ARBA" id="ARBA00023163"/>
    </source>
</evidence>
<organism evidence="5 6">
    <name type="scientific">Sphingopyxis alaskensis (strain DSM 13593 / LMG 18877 / RB2256)</name>
    <name type="common">Sphingomonas alaskensis</name>
    <dbReference type="NCBI Taxonomy" id="317655"/>
    <lineage>
        <taxon>Bacteria</taxon>
        <taxon>Pseudomonadati</taxon>
        <taxon>Pseudomonadota</taxon>
        <taxon>Alphaproteobacteria</taxon>
        <taxon>Sphingomonadales</taxon>
        <taxon>Sphingomonadaceae</taxon>
        <taxon>Sphingopyxis</taxon>
    </lineage>
</organism>
<feature type="domain" description="HTH lacI-type" evidence="4">
    <location>
        <begin position="15"/>
        <end position="69"/>
    </location>
</feature>
<dbReference type="HOGENOM" id="CLU_037628_6_2_5"/>
<dbReference type="SUPFAM" id="SSF47413">
    <property type="entry name" value="lambda repressor-like DNA-binding domains"/>
    <property type="match status" value="1"/>
</dbReference>
<evidence type="ECO:0000256" key="2">
    <source>
        <dbReference type="ARBA" id="ARBA00023125"/>
    </source>
</evidence>
<name>Q1GWE6_SPHAL</name>
<dbReference type="GO" id="GO:0003700">
    <property type="term" value="F:DNA-binding transcription factor activity"/>
    <property type="evidence" value="ECO:0007669"/>
    <property type="project" value="TreeGrafter"/>
</dbReference>
<dbReference type="PROSITE" id="PS50932">
    <property type="entry name" value="HTH_LACI_2"/>
    <property type="match status" value="1"/>
</dbReference>
<evidence type="ECO:0000256" key="1">
    <source>
        <dbReference type="ARBA" id="ARBA00023015"/>
    </source>
</evidence>
<dbReference type="Pfam" id="PF00356">
    <property type="entry name" value="LacI"/>
    <property type="match status" value="1"/>
</dbReference>
<dbReference type="AlphaFoldDB" id="Q1GWE6"/>
<dbReference type="KEGG" id="sal:Sala_0303"/>
<dbReference type="Pfam" id="PF13377">
    <property type="entry name" value="Peripla_BP_3"/>
    <property type="match status" value="1"/>
</dbReference>
<keyword evidence="6" id="KW-1185">Reference proteome</keyword>
<dbReference type="PANTHER" id="PTHR30146">
    <property type="entry name" value="LACI-RELATED TRANSCRIPTIONAL REPRESSOR"/>
    <property type="match status" value="1"/>
</dbReference>
<dbReference type="SMART" id="SM00354">
    <property type="entry name" value="HTH_LACI"/>
    <property type="match status" value="1"/>
</dbReference>
<dbReference type="eggNOG" id="COG1609">
    <property type="taxonomic scope" value="Bacteria"/>
</dbReference>
<dbReference type="SUPFAM" id="SSF53822">
    <property type="entry name" value="Periplasmic binding protein-like I"/>
    <property type="match status" value="1"/>
</dbReference>